<evidence type="ECO:0000313" key="4">
    <source>
        <dbReference type="Proteomes" id="UP000319732"/>
    </source>
</evidence>
<accession>A0A545T3L5</accession>
<dbReference type="Gene3D" id="2.60.40.2130">
    <property type="entry name" value="F-spondin domain"/>
    <property type="match status" value="1"/>
</dbReference>
<keyword evidence="1" id="KW-0732">Signal</keyword>
<dbReference type="InterPro" id="IPR009465">
    <property type="entry name" value="Spondin_N"/>
</dbReference>
<sequence length="221" mass="23437">MKSRFVWPLLLICGLFASHAAVATDIEYEVTITNLTRGNNFTPILVASHRSGVALFELGSRAGAELATLAEGGDTGPLDALLSSNRRVADTNTSEGLLAPGATVSIKIKASHWTRRISLASMLLPTNDAFFALNGVALPRGRRQVTYLAPAYDAGSEANDELCFNIPGPTCQGEGASPGAGGEDFVHIHAGIHGIGDLSPAAYDWRNPVARITIRRVSSYY</sequence>
<evidence type="ECO:0000259" key="2">
    <source>
        <dbReference type="Pfam" id="PF06468"/>
    </source>
</evidence>
<proteinExistence type="predicted"/>
<dbReference type="Pfam" id="PF06468">
    <property type="entry name" value="Spond_N"/>
    <property type="match status" value="1"/>
</dbReference>
<gene>
    <name evidence="3" type="ORF">FKG94_19410</name>
</gene>
<comment type="caution">
    <text evidence="3">The sequence shown here is derived from an EMBL/GenBank/DDBJ whole genome shotgun (WGS) entry which is preliminary data.</text>
</comment>
<feature type="domain" description="Spondin" evidence="2">
    <location>
        <begin position="39"/>
        <end position="139"/>
    </location>
</feature>
<organism evidence="3 4">
    <name type="scientific">Exilibacterium tricleocarpae</name>
    <dbReference type="NCBI Taxonomy" id="2591008"/>
    <lineage>
        <taxon>Bacteria</taxon>
        <taxon>Pseudomonadati</taxon>
        <taxon>Pseudomonadota</taxon>
        <taxon>Gammaproteobacteria</taxon>
        <taxon>Cellvibrionales</taxon>
        <taxon>Cellvibrionaceae</taxon>
        <taxon>Exilibacterium</taxon>
    </lineage>
</organism>
<feature type="chain" id="PRO_5021821067" description="Spondin domain-containing protein" evidence="1">
    <location>
        <begin position="24"/>
        <end position="221"/>
    </location>
</feature>
<dbReference type="InterPro" id="IPR038678">
    <property type="entry name" value="Spondin_N_sf"/>
</dbReference>
<protein>
    <recommendedName>
        <fullName evidence="2">Spondin domain-containing protein</fullName>
    </recommendedName>
</protein>
<name>A0A545T3L5_9GAMM</name>
<dbReference type="OrthoDB" id="264824at2"/>
<dbReference type="NCBIfam" id="NF038123">
    <property type="entry name" value="NF038123_dom"/>
    <property type="match status" value="1"/>
</dbReference>
<dbReference type="RefSeq" id="WP_142928589.1">
    <property type="nucleotide sequence ID" value="NZ_ML660099.1"/>
</dbReference>
<feature type="signal peptide" evidence="1">
    <location>
        <begin position="1"/>
        <end position="23"/>
    </location>
</feature>
<dbReference type="EMBL" id="VHSG01000020">
    <property type="protein sequence ID" value="TQV71813.1"/>
    <property type="molecule type" value="Genomic_DNA"/>
</dbReference>
<dbReference type="AlphaFoldDB" id="A0A545T3L5"/>
<reference evidence="3 4" key="1">
    <citation type="submission" date="2019-06" db="EMBL/GenBank/DDBJ databases">
        <title>Whole genome sequence for Cellvibrionaceae sp. R142.</title>
        <authorList>
            <person name="Wang G."/>
        </authorList>
    </citation>
    <scope>NUCLEOTIDE SEQUENCE [LARGE SCALE GENOMIC DNA]</scope>
    <source>
        <strain evidence="3 4">R142</strain>
    </source>
</reference>
<keyword evidence="4" id="KW-1185">Reference proteome</keyword>
<evidence type="ECO:0000256" key="1">
    <source>
        <dbReference type="SAM" id="SignalP"/>
    </source>
</evidence>
<evidence type="ECO:0000313" key="3">
    <source>
        <dbReference type="EMBL" id="TQV71813.1"/>
    </source>
</evidence>
<dbReference type="Proteomes" id="UP000319732">
    <property type="component" value="Unassembled WGS sequence"/>
</dbReference>